<evidence type="ECO:0000313" key="4">
    <source>
        <dbReference type="Proteomes" id="UP000183461"/>
    </source>
</evidence>
<sequence length="1160" mass="126704">MKTEKNNKLRGTVLFTVVAVMALLIIFLTGTLALATASSNRAHKSYSSSQASYTAKTAITAFTRALGSNADVRDKVINLGINGNPTEIHPSITFRDGTSQDKSIGLVGFWGDDGVWHDNQITVERETMQDPSNPENRVVKTEWVYSVDENGVGKWIQTERVKITATARVGREESTVTAYLSKKPGTPGSTPSTTTNNSNPGGIKGLNTVGDGIFRNGGRYTGGVGLGLSTSSMKDKKKIQYELLNSVELDTTLTFINADLYATSGTFSVNVNQAPDIPVSQTVVNGNLYIKNDTFIELDYKMKHDFTQKQIPYLYVDGAMGFASASRIVANKGDEGKYGEHSDNPAAPFNIFVGTLRANKNTYLVHGDIYMMDEYDSTKNEKYIFQGENINEEAPKGDNIFGDPNAGANQNQLYKWAYDTVNKTETQNKSFGGSMYCNGQLQINGAEIDGDVRVVKDCILKNTHIHGDLVVGGNITQSGLIVDGKIYCDSYYAANGGTTDNNNNDIHVPEYVSVNNIYHGPESYDPEKHPEVDWGNISDLLLVNYPPRNKIVWNTSGHSADGKNLDILGNETDYAGTLYYSWAEDNWTPSTKVCISDEGVELMTPDDYDNLTADQKKSFDVVKNVEDIIKDLQNSTTFERSGVEEEVLNSVLKVETPEREEDNPEPSYTVKIVPVFDNGGQPVMDNNGEVIRRETSIPTTEKTVLINKITGEVLQGEEVPHYNKASFDNKDTGENVGAQKVTWYNKETQEEVSEAEATALPEGSNQSTDPNAKIQRLTGSRQVTYPENMKREKIYGSYAGGSYQGAFTPAPKETKIIKTLQEVRVDLGLKEDGTYPDYPSTLEEAAGKSVADALYGDDGKPLESAIAIIGEKTPWGGTEPNKKNASDINIWDGNTIVGSCVITGALNGAEMNGNPGAVAGRVHYKADDTTYNGSTAHVININPKGKTIWVVLDNVGVGNNVEIHVDRYYDGKECGKVNFFIKGSLSGDKTYDANAMADHLCIVNKKVVNETPLLISMKPGAHQNTDFGMEFYGETDSSIELSNECTLTGTFKCPYTDFSATKCGKYKVHYVDEYGIDWSGKPTGGQERGMDMTGGCPVIIGNALFHDVLDTRNEFGLFYTETGQIGEGNNDAGDDNPDVVVPDPTPGTNAVWVLDFYSAT</sequence>
<reference evidence="3 4" key="1">
    <citation type="submission" date="2016-11" db="EMBL/GenBank/DDBJ databases">
        <authorList>
            <person name="Jaros S."/>
            <person name="Januszkiewicz K."/>
            <person name="Wedrychowicz H."/>
        </authorList>
    </citation>
    <scope>NUCLEOTIDE SEQUENCE [LARGE SCALE GENOMIC DNA]</scope>
    <source>
        <strain evidence="3 4">YL228</strain>
    </source>
</reference>
<name>A0A1K1N9B9_RUMFL</name>
<keyword evidence="2" id="KW-0812">Transmembrane</keyword>
<feature type="transmembrane region" description="Helical" evidence="2">
    <location>
        <begin position="12"/>
        <end position="35"/>
    </location>
</feature>
<protein>
    <submittedName>
        <fullName evidence="3">Uncharacterized protein</fullName>
    </submittedName>
</protein>
<evidence type="ECO:0000313" key="3">
    <source>
        <dbReference type="EMBL" id="SFW30942.1"/>
    </source>
</evidence>
<dbReference type="Proteomes" id="UP000183461">
    <property type="component" value="Unassembled WGS sequence"/>
</dbReference>
<accession>A0A1K1N9B9</accession>
<keyword evidence="2" id="KW-0472">Membrane</keyword>
<dbReference type="RefSeq" id="WP_072300037.1">
    <property type="nucleotide sequence ID" value="NZ_FPIP01000003.1"/>
</dbReference>
<feature type="region of interest" description="Disordered" evidence="1">
    <location>
        <begin position="175"/>
        <end position="203"/>
    </location>
</feature>
<feature type="compositionally biased region" description="Low complexity" evidence="1">
    <location>
        <begin position="184"/>
        <end position="201"/>
    </location>
</feature>
<keyword evidence="2" id="KW-1133">Transmembrane helix</keyword>
<feature type="region of interest" description="Disordered" evidence="1">
    <location>
        <begin position="748"/>
        <end position="772"/>
    </location>
</feature>
<dbReference type="AlphaFoldDB" id="A0A1K1N9B9"/>
<evidence type="ECO:0000256" key="1">
    <source>
        <dbReference type="SAM" id="MobiDB-lite"/>
    </source>
</evidence>
<evidence type="ECO:0000256" key="2">
    <source>
        <dbReference type="SAM" id="Phobius"/>
    </source>
</evidence>
<proteinExistence type="predicted"/>
<gene>
    <name evidence="3" type="ORF">SAMN02910280_1767</name>
</gene>
<dbReference type="EMBL" id="FPIP01000003">
    <property type="protein sequence ID" value="SFW30942.1"/>
    <property type="molecule type" value="Genomic_DNA"/>
</dbReference>
<organism evidence="3 4">
    <name type="scientific">Ruminococcus flavefaciens</name>
    <dbReference type="NCBI Taxonomy" id="1265"/>
    <lineage>
        <taxon>Bacteria</taxon>
        <taxon>Bacillati</taxon>
        <taxon>Bacillota</taxon>
        <taxon>Clostridia</taxon>
        <taxon>Eubacteriales</taxon>
        <taxon>Oscillospiraceae</taxon>
        <taxon>Ruminococcus</taxon>
    </lineage>
</organism>